<dbReference type="EC" id="3.2.2.27" evidence="2"/>
<organism evidence="2">
    <name type="scientific">uncultured Sphingomonas sp</name>
    <dbReference type="NCBI Taxonomy" id="158754"/>
    <lineage>
        <taxon>Bacteria</taxon>
        <taxon>Pseudomonadati</taxon>
        <taxon>Pseudomonadota</taxon>
        <taxon>Alphaproteobacteria</taxon>
        <taxon>Sphingomonadales</taxon>
        <taxon>Sphingomonadaceae</taxon>
        <taxon>Sphingomonas</taxon>
        <taxon>environmental samples</taxon>
    </lineage>
</organism>
<accession>A0A6J4T2L0</accession>
<dbReference type="SUPFAM" id="SSF52141">
    <property type="entry name" value="Uracil-DNA glycosylase-like"/>
    <property type="match status" value="1"/>
</dbReference>
<dbReference type="InterPro" id="IPR036895">
    <property type="entry name" value="Uracil-DNA_glycosylase-like_sf"/>
</dbReference>
<dbReference type="Gene3D" id="3.40.470.10">
    <property type="entry name" value="Uracil-DNA glycosylase-like domain"/>
    <property type="match status" value="1"/>
</dbReference>
<dbReference type="InterPro" id="IPR026353">
    <property type="entry name" value="Hypoxan-DNA_Glyclase"/>
</dbReference>
<sequence length="168" mass="17935">MGSSAAKSCLPPVVDAGVRVLVLGSLPGEASLAAERYYAHPRNQFWRLLETVLEEPLEALPYPVRLDRLLSRGVGLWDTVASAERKGSLDGAMRAIAANPLPTLVETLPELRAVAFNGGTAARLGRRELGITSLTLVDLPSSSPALTLPFAAKAERWAALKPLVIDRS</sequence>
<reference evidence="2" key="1">
    <citation type="submission" date="2020-02" db="EMBL/GenBank/DDBJ databases">
        <authorList>
            <person name="Meier V. D."/>
        </authorList>
    </citation>
    <scope>NUCLEOTIDE SEQUENCE</scope>
    <source>
        <strain evidence="2">AVDCRST_MAG09</strain>
    </source>
</reference>
<keyword evidence="2" id="KW-0378">Hydrolase</keyword>
<proteinExistence type="predicted"/>
<dbReference type="InterPro" id="IPR005122">
    <property type="entry name" value="Uracil-DNA_glycosylase-like"/>
</dbReference>
<dbReference type="Pfam" id="PF03167">
    <property type="entry name" value="UDG"/>
    <property type="match status" value="1"/>
</dbReference>
<feature type="domain" description="Uracil-DNA glycosylase-like" evidence="1">
    <location>
        <begin position="11"/>
        <end position="161"/>
    </location>
</feature>
<evidence type="ECO:0000313" key="2">
    <source>
        <dbReference type="EMBL" id="CAA9512008.1"/>
    </source>
</evidence>
<dbReference type="EMBL" id="CADCVZ010000034">
    <property type="protein sequence ID" value="CAA9512008.1"/>
    <property type="molecule type" value="Genomic_DNA"/>
</dbReference>
<evidence type="ECO:0000259" key="1">
    <source>
        <dbReference type="SMART" id="SM00986"/>
    </source>
</evidence>
<dbReference type="NCBIfam" id="TIGR04274">
    <property type="entry name" value="hypoxanDNAglyco"/>
    <property type="match status" value="1"/>
</dbReference>
<dbReference type="GO" id="GO:0004844">
    <property type="term" value="F:uracil DNA N-glycosylase activity"/>
    <property type="evidence" value="ECO:0007669"/>
    <property type="project" value="UniProtKB-EC"/>
</dbReference>
<keyword evidence="2" id="KW-0326">Glycosidase</keyword>
<dbReference type="SMART" id="SM00986">
    <property type="entry name" value="UDG"/>
    <property type="match status" value="1"/>
</dbReference>
<gene>
    <name evidence="2" type="ORF">AVDCRST_MAG09-1430</name>
</gene>
<dbReference type="SMART" id="SM00987">
    <property type="entry name" value="UreE_C"/>
    <property type="match status" value="1"/>
</dbReference>
<name>A0A6J4T2L0_9SPHN</name>
<protein>
    <submittedName>
        <fullName evidence="2">G:T/U mismatch-specific uracil/thymine DNA-glycosylase</fullName>
        <ecNumber evidence="2">3.2.2.27</ecNumber>
    </submittedName>
</protein>
<dbReference type="RefSeq" id="WP_294173442.1">
    <property type="nucleotide sequence ID" value="NZ_CADCVZ010000034.1"/>
</dbReference>
<dbReference type="CDD" id="cd10032">
    <property type="entry name" value="UDG-F6_HDG"/>
    <property type="match status" value="1"/>
</dbReference>
<dbReference type="AlphaFoldDB" id="A0A6J4T2L0"/>